<reference evidence="2 3" key="1">
    <citation type="submission" date="2018-06" db="EMBL/GenBank/DDBJ databases">
        <title>Genomic Encyclopedia of Archaeal and Bacterial Type Strains, Phase II (KMG-II): from individual species to whole genera.</title>
        <authorList>
            <person name="Goeker M."/>
        </authorList>
    </citation>
    <scope>NUCLEOTIDE SEQUENCE [LARGE SCALE GENOMIC DNA]</scope>
    <source>
        <strain evidence="2 3">DSM 21851</strain>
    </source>
</reference>
<accession>A0A327WL48</accession>
<dbReference type="Gene3D" id="3.40.50.1110">
    <property type="entry name" value="SGNH hydrolase"/>
    <property type="match status" value="1"/>
</dbReference>
<organism evidence="2 3">
    <name type="scientific">Larkinella arboricola</name>
    <dbReference type="NCBI Taxonomy" id="643671"/>
    <lineage>
        <taxon>Bacteria</taxon>
        <taxon>Pseudomonadati</taxon>
        <taxon>Bacteroidota</taxon>
        <taxon>Cytophagia</taxon>
        <taxon>Cytophagales</taxon>
        <taxon>Spirosomataceae</taxon>
        <taxon>Larkinella</taxon>
    </lineage>
</organism>
<dbReference type="AlphaFoldDB" id="A0A327WL48"/>
<dbReference type="GO" id="GO:0016788">
    <property type="term" value="F:hydrolase activity, acting on ester bonds"/>
    <property type="evidence" value="ECO:0007669"/>
    <property type="project" value="UniProtKB-ARBA"/>
</dbReference>
<dbReference type="Pfam" id="PF05345">
    <property type="entry name" value="He_PIG"/>
    <property type="match status" value="3"/>
</dbReference>
<dbReference type="OrthoDB" id="1488710at2"/>
<dbReference type="Gene3D" id="2.60.40.10">
    <property type="entry name" value="Immunoglobulins"/>
    <property type="match status" value="3"/>
</dbReference>
<dbReference type="InterPro" id="IPR026444">
    <property type="entry name" value="Secre_tail"/>
</dbReference>
<dbReference type="Proteomes" id="UP000248790">
    <property type="component" value="Unassembled WGS sequence"/>
</dbReference>
<sequence>MRLTFYQTKRIALILALFFLHLKAWPQLILTSPSHRIVYQRNQNNTAYIPIRGNWPDNTRRIDARAVARDGQGQTTGWFTIATSSQNGQFQGSLPTTGGWYNVEVRAVAENGQSGAAMIERVGVGEVFLISGHSVAQGQDLNLGGSDDDRVNTAPVLPGTQTYADYERTANQDYLPRNFSHYSSGVAPAPFAHGTYFWAKTGQYLAQRLNVPILIFNAGFGGTNLEQWAKSALGQQFDHPFVNSSIGMPYRNVRNAIELYIRQTGIRGILSDHGQNDWANTNEDQVLQYYQTWVNQARSDLNFPSLAVVVNRKTPFNNAPVIRRVQERMSRLENSFPGPDYDLLSASDFSDGIHLSWSGTEKAARYWSDALNDAFFANARPYVLTALSSAQPVDENPPTDPGNQPPVAPTVSALSATVNSFYTSPALPHFTDPNNDRLTYSLTGLPAGLNFDSGTRIISGTPSQQGTFTLTYTADDEKVRSSVNVTLTVNGGTTAPAANFDGYLTQEANCSTLSGWAFNRNEVNAHVTIDFFEGPSIAAGVPIGSILASSFRQHLKDAGKGNGEHWFDFPILESLKDNQRHTIWARVQGSEFVLKWAPKTIQCAGSGTPPPTGNAAPVAPALSPLSATINVELPTTVLAAFTDAENDPLTYTLTGLPEGLSFNASNRTLSGTPRNSGSFTLTYAAKDPTHAPVSVSFSLIVAPADGGPGPIVSGNFDGYLDGVNCNSLSGWVWDRDKPNTPITVEFLDGATVATAVSFGTVVADIYRDDLKNAGKGNGAHGYSFATPEHLKDNQRHTIWARVQGSEFVLKWAPKTIQCAGSGTPPPAGNAAPVAPALSPLSATINVELPTTVLAAFTDAENDPLTYTLTGLPEGLSFNANNRTLSGTPRNSSTFTLTYAAKDPTHAPVAVTLLLTVGTDTGTPPPANGGSGPGNYEGFLDVVECSSIGGWVWDRNRPTTPIRVEFVEGNTVIGSTEANIYRDDLKNAGKGNGVHGYSFEVPASLKDGQPHSISGRVPGSNYTLKWSPKGLVCPSGARKGVESAALNFVNVSPNPSKGQTQIQYRINTGQQGEIHVIDIMGRSVWKKSVIGTSKTEHETIDLSAFGADNYLIQLQTDQQIFFKRLLINR</sequence>
<keyword evidence="3" id="KW-1185">Reference proteome</keyword>
<dbReference type="InterPro" id="IPR036514">
    <property type="entry name" value="SGNH_hydro_sf"/>
</dbReference>
<evidence type="ECO:0000313" key="2">
    <source>
        <dbReference type="EMBL" id="RAJ90871.1"/>
    </source>
</evidence>
<dbReference type="InterPro" id="IPR006644">
    <property type="entry name" value="Cadg"/>
</dbReference>
<feature type="domain" description="Dystroglycan-type cadherin-like" evidence="1">
    <location>
        <begin position="832"/>
        <end position="923"/>
    </location>
</feature>
<dbReference type="InterPro" id="IPR015919">
    <property type="entry name" value="Cadherin-like_sf"/>
</dbReference>
<protein>
    <submittedName>
        <fullName evidence="2">Putative secreted protein (Por secretion system target)</fullName>
    </submittedName>
</protein>
<proteinExistence type="predicted"/>
<feature type="domain" description="Dystroglycan-type cadherin-like" evidence="1">
    <location>
        <begin position="406"/>
        <end position="496"/>
    </location>
</feature>
<evidence type="ECO:0000259" key="1">
    <source>
        <dbReference type="SMART" id="SM00736"/>
    </source>
</evidence>
<dbReference type="SMART" id="SM00736">
    <property type="entry name" value="CADG"/>
    <property type="match status" value="3"/>
</dbReference>
<dbReference type="EMBL" id="QLMC01000011">
    <property type="protein sequence ID" value="RAJ90871.1"/>
    <property type="molecule type" value="Genomic_DNA"/>
</dbReference>
<dbReference type="GO" id="GO:0016020">
    <property type="term" value="C:membrane"/>
    <property type="evidence" value="ECO:0007669"/>
    <property type="project" value="InterPro"/>
</dbReference>
<name>A0A327WL48_LARAB</name>
<dbReference type="SUPFAM" id="SSF52266">
    <property type="entry name" value="SGNH hydrolase"/>
    <property type="match status" value="1"/>
</dbReference>
<comment type="caution">
    <text evidence="2">The sequence shown here is derived from an EMBL/GenBank/DDBJ whole genome shotgun (WGS) entry which is preliminary data.</text>
</comment>
<feature type="domain" description="Dystroglycan-type cadherin-like" evidence="1">
    <location>
        <begin position="617"/>
        <end position="708"/>
    </location>
</feature>
<dbReference type="InterPro" id="IPR013783">
    <property type="entry name" value="Ig-like_fold"/>
</dbReference>
<evidence type="ECO:0000313" key="3">
    <source>
        <dbReference type="Proteomes" id="UP000248790"/>
    </source>
</evidence>
<dbReference type="Pfam" id="PF18962">
    <property type="entry name" value="Por_Secre_tail"/>
    <property type="match status" value="1"/>
</dbReference>
<dbReference type="SUPFAM" id="SSF49313">
    <property type="entry name" value="Cadherin-like"/>
    <property type="match status" value="3"/>
</dbReference>
<dbReference type="NCBIfam" id="TIGR04183">
    <property type="entry name" value="Por_Secre_tail"/>
    <property type="match status" value="1"/>
</dbReference>
<gene>
    <name evidence="2" type="ORF">LX87_05415</name>
</gene>
<dbReference type="GO" id="GO:0005509">
    <property type="term" value="F:calcium ion binding"/>
    <property type="evidence" value="ECO:0007669"/>
    <property type="project" value="InterPro"/>
</dbReference>